<gene>
    <name evidence="1" type="ORF">FSUBG_2257</name>
</gene>
<proteinExistence type="predicted"/>
<dbReference type="RefSeq" id="XP_036542177.1">
    <property type="nucleotide sequence ID" value="XM_036680010.1"/>
</dbReference>
<dbReference type="InterPro" id="IPR052895">
    <property type="entry name" value="HetReg/Transcr_Mod"/>
</dbReference>
<dbReference type="AlphaFoldDB" id="A0A8H5QA20"/>
<evidence type="ECO:0000313" key="2">
    <source>
        <dbReference type="Proteomes" id="UP000547976"/>
    </source>
</evidence>
<dbReference type="GeneID" id="59314728"/>
<dbReference type="OrthoDB" id="3477286at2759"/>
<keyword evidence="2" id="KW-1185">Reference proteome</keyword>
<reference evidence="1 2" key="1">
    <citation type="submission" date="2020-05" db="EMBL/GenBank/DDBJ databases">
        <title>Identification and distribution of gene clusters putatively required for synthesis of sphingolipid metabolism inhibitors in phylogenetically diverse species of the filamentous fungus Fusarium.</title>
        <authorList>
            <person name="Kim H.-S."/>
            <person name="Busman M."/>
            <person name="Brown D.W."/>
            <person name="Divon H."/>
            <person name="Uhlig S."/>
            <person name="Proctor R.H."/>
        </authorList>
    </citation>
    <scope>NUCLEOTIDE SEQUENCE [LARGE SCALE GENOMIC DNA]</scope>
    <source>
        <strain evidence="1 2">NRRL 66333</strain>
    </source>
</reference>
<sequence length="371" mass="41603">MKSKGFNLEVFSQREDEELRLFKSLPSWVPDFSVSFGHSPMAAMGPMWTAAGLKAPTNDIRYLPSNCVELHGVRVDEVSLWKGPLLRDVFAAGPKVGSKKTCELFSTIQPPTSSPSLADEFHERNGGPTVLRPLNIVAAQEQASRYQSKAEVFWITMLKDTAENNHPARDSCGKEIFKDMEDVILLEMGDSISEATLNSKSDEEWNLWKDRTDDLMRKFTNLQILKGALPDGIEDTQNPKHFAGARNIILSRREKGVNGRLWQYFLTYRDNLECRLTEFFHRQVGTRNEVLGATFGRGLFATENGRLGLGLHSTREGDEVWILDGCQVPCLLRHTGDGRYKLVGEAYVHGIMHGEALEEPGVKKLGPVIIV</sequence>
<dbReference type="PANTHER" id="PTHR24148:SF79">
    <property type="entry name" value="HETEROKARYON INCOMPATIBILITY DOMAIN-CONTAINING PROTEIN"/>
    <property type="match status" value="1"/>
</dbReference>
<evidence type="ECO:0000313" key="1">
    <source>
        <dbReference type="EMBL" id="KAF5611424.1"/>
    </source>
</evidence>
<dbReference type="Proteomes" id="UP000547976">
    <property type="component" value="Unassembled WGS sequence"/>
</dbReference>
<accession>A0A8H5QA20</accession>
<organism evidence="1 2">
    <name type="scientific">Gibberella subglutinans</name>
    <name type="common">Fusarium subglutinans</name>
    <dbReference type="NCBI Taxonomy" id="42677"/>
    <lineage>
        <taxon>Eukaryota</taxon>
        <taxon>Fungi</taxon>
        <taxon>Dikarya</taxon>
        <taxon>Ascomycota</taxon>
        <taxon>Pezizomycotina</taxon>
        <taxon>Sordariomycetes</taxon>
        <taxon>Hypocreomycetidae</taxon>
        <taxon>Hypocreales</taxon>
        <taxon>Nectriaceae</taxon>
        <taxon>Fusarium</taxon>
        <taxon>Fusarium fujikuroi species complex</taxon>
    </lineage>
</organism>
<comment type="caution">
    <text evidence="1">The sequence shown here is derived from an EMBL/GenBank/DDBJ whole genome shotgun (WGS) entry which is preliminary data.</text>
</comment>
<name>A0A8H5QA20_GIBSU</name>
<dbReference type="Pfam" id="PF26639">
    <property type="entry name" value="Het-6_barrel"/>
    <property type="match status" value="1"/>
</dbReference>
<protein>
    <submittedName>
        <fullName evidence="1">Heterokaryon incompatibility protein</fullName>
    </submittedName>
</protein>
<dbReference type="PANTHER" id="PTHR24148">
    <property type="entry name" value="ANKYRIN REPEAT DOMAIN-CONTAINING PROTEIN 39 HOMOLOG-RELATED"/>
    <property type="match status" value="1"/>
</dbReference>
<dbReference type="EMBL" id="JAAOAV010000019">
    <property type="protein sequence ID" value="KAF5611424.1"/>
    <property type="molecule type" value="Genomic_DNA"/>
</dbReference>